<dbReference type="PROSITE" id="PS50102">
    <property type="entry name" value="RRM"/>
    <property type="match status" value="1"/>
</dbReference>
<evidence type="ECO:0000256" key="1">
    <source>
        <dbReference type="SAM" id="MobiDB-lite"/>
    </source>
</evidence>
<feature type="region of interest" description="Disordered" evidence="1">
    <location>
        <begin position="1"/>
        <end position="39"/>
    </location>
</feature>
<feature type="compositionally biased region" description="Polar residues" evidence="1">
    <location>
        <begin position="1304"/>
        <end position="1322"/>
    </location>
</feature>
<dbReference type="EMBL" id="HG992979">
    <property type="protein sequence ID" value="CAE7024083.1"/>
    <property type="molecule type" value="Genomic_DNA"/>
</dbReference>
<feature type="compositionally biased region" description="Low complexity" evidence="1">
    <location>
        <begin position="1163"/>
        <end position="1175"/>
    </location>
</feature>
<dbReference type="SMART" id="SM00360">
    <property type="entry name" value="RRM"/>
    <property type="match status" value="1"/>
</dbReference>
<feature type="compositionally biased region" description="Basic residues" evidence="1">
    <location>
        <begin position="275"/>
        <end position="289"/>
    </location>
</feature>
<feature type="region of interest" description="Disordered" evidence="1">
    <location>
        <begin position="1406"/>
        <end position="1441"/>
    </location>
</feature>
<reference evidence="2" key="1">
    <citation type="submission" date="2021-02" db="EMBL/GenBank/DDBJ databases">
        <authorList>
            <person name="Syme A R."/>
            <person name="Syme A R."/>
            <person name="Moolhuijzen P."/>
        </authorList>
    </citation>
    <scope>NUCLEOTIDE SEQUENCE</scope>
    <source>
        <strain evidence="2">W1-1</strain>
    </source>
</reference>
<feature type="compositionally biased region" description="Polar residues" evidence="1">
    <location>
        <begin position="26"/>
        <end position="37"/>
    </location>
</feature>
<feature type="compositionally biased region" description="Polar residues" evidence="1">
    <location>
        <begin position="1271"/>
        <end position="1280"/>
    </location>
</feature>
<dbReference type="Proteomes" id="UP000472372">
    <property type="component" value="Chromosome 3"/>
</dbReference>
<feature type="compositionally biased region" description="Polar residues" evidence="1">
    <location>
        <begin position="1024"/>
        <end position="1061"/>
    </location>
</feature>
<dbReference type="InterPro" id="IPR000504">
    <property type="entry name" value="RRM_dom"/>
</dbReference>
<feature type="compositionally biased region" description="Polar residues" evidence="1">
    <location>
        <begin position="1208"/>
        <end position="1217"/>
    </location>
</feature>
<sequence length="1441" mass="155034">MAEPGAASPASPPPPVDDVATKSEEMQPTASGNTADTVDSVLSAITGAVNPVADPVQHAIRDPTRDPRFKPGAGQAFFSTERGTRALRPVSQVAIPPIARGRNDPATVVRAARYWQEKYPRECLCLLPTQGWTIEDLWDAEDLHVEDREFCEQILAFISQETCDIAHLFAYNWVHAHPDRVDFTGLRMGNVYNADDPLEIIDQIFIFGEPNLYSRVFLWHVAHIMIVDWIESSKARVTPVATEQMQSSSTMESHHLREGTRLSSTEVSPSDGKNRTKKNRKQSQSRLKKLTALTEPASTVKSPRSVPIVAPTATNQPHMHIPSHRVSSHGHLHPGTSYMPPRNVNIGAMAGPSMLSPNMPIPTNGMRRSNRGAASASWAENNNRVYPVPLQRQPVLQAPPYIPQPFAMGQMVPGIMAPYVPASQVVHYPQMINHQHDPAINARGPMSFPSGVMHNPSVGPAIVHHNSGPHNSSMGDMTNTHYQNQMGALFADPRAPMPPRLNNPPMPQLYDPYSGNNRKFSGGPAYNNMGKKGGPGNFTTQTSRGRKTSNPAGRASQHNSNADLHPNSSRYQDFGARSRQSEDDPNIVGDTVSGCGHTWIGIQNSTVNELWVGDLPADTPQGEIQQMFEQNVKITPVKVVIKTNGFNKAPSHAFVIFASCSDAKTALTINQFNPRLRNGVRPTVSVPRRFYQKVVSPSSGQSEQLDSRNTRGVTRLTPTVEKEKQADDGATVAKGKVSYSPQDVRSGLPKKPVVDPESGEPAESAATTANPGLDRTKRQQKSPTKNSKAKNKRESPLKENVAEKVVKKTDGKRNTVFPLPIAAGGANNTKDSEPNKKANLVVDKPESSATTPTVSAFKEKVAPTMVLAPDTDAVQGKAPARDIPLQSPKHHEMAAIVHVQGNTPVTSYVELSSINEKTTIVAPPSKATGATSPVDPGVNSEEHLKDVDTKVPDAAVKDPSPELADENNSDDEAKNDVSFHSAPEVQSDAGQPDPQSEVTNESLEANEDTPVLPTVAEEGKLDTSEIQQSAPATTTSRGATTDDLTPTQDPAATTMGSTVRDSTMVVETVPTTTIVSAVEASKKSGVSQVQSLHPFAKSKSQSKKEKEAKKKQQKKEADRIARARVEKGKQTNVDADAQAKTELPIDSGTFPIAPDEASEPEAAEIGSPKSPNNKKSNVKQKPKATGAGSVGPFKKHGDENETGKPDGNNATQASSVTRKMGKSAAKQESSTGSGVHALAETTRPPVPTHPANTPKAQASAKNPSAKEVTESRQISSATSTHIEDSHAHLSRRSSTETLVGDNDTALSTSPTNPSHNLSTGTGITEFKAPDEAPKKKKKSKKKKTKTAVAAENAAVAVDTAPAVTRLPDLTPIVHSPTNLNGEHSFEYDPFTSQMSHIDAIRYANENDKTSYFARTNARTDVKKEAGEQGEAQESSQSDDEG</sequence>
<dbReference type="InterPro" id="IPR035979">
    <property type="entry name" value="RBD_domain_sf"/>
</dbReference>
<accession>A0A6S6VTN1</accession>
<feature type="region of interest" description="Disordered" evidence="1">
    <location>
        <begin position="240"/>
        <end position="305"/>
    </location>
</feature>
<name>A0A6S6VTN1_9PLEO</name>
<evidence type="ECO:0000313" key="2">
    <source>
        <dbReference type="EMBL" id="CAE7024083.1"/>
    </source>
</evidence>
<feature type="compositionally biased region" description="Polar residues" evidence="1">
    <location>
        <begin position="695"/>
        <end position="704"/>
    </location>
</feature>
<feature type="region of interest" description="Disordered" evidence="1">
    <location>
        <begin position="693"/>
        <end position="836"/>
    </location>
</feature>
<feature type="compositionally biased region" description="Basic and acidic residues" evidence="1">
    <location>
        <begin position="1417"/>
        <end position="1426"/>
    </location>
</feature>
<dbReference type="CDD" id="cd00590">
    <property type="entry name" value="RRM_SF"/>
    <property type="match status" value="1"/>
</dbReference>
<feature type="compositionally biased region" description="Polar residues" evidence="1">
    <location>
        <begin position="993"/>
        <end position="1003"/>
    </location>
</feature>
<gene>
    <name evidence="2" type="ORF">PTTW11_03701</name>
</gene>
<feature type="compositionally biased region" description="Basic and acidic residues" evidence="1">
    <location>
        <begin position="940"/>
        <end position="960"/>
    </location>
</feature>
<evidence type="ECO:0000313" key="3">
    <source>
        <dbReference type="Proteomes" id="UP000472372"/>
    </source>
</evidence>
<feature type="region of interest" description="Disordered" evidence="1">
    <location>
        <begin position="1080"/>
        <end position="1350"/>
    </location>
</feature>
<feature type="compositionally biased region" description="Polar residues" evidence="1">
    <location>
        <begin position="241"/>
        <end position="251"/>
    </location>
</feature>
<dbReference type="SUPFAM" id="SSF54928">
    <property type="entry name" value="RNA-binding domain, RBD"/>
    <property type="match status" value="1"/>
</dbReference>
<feature type="compositionally biased region" description="Polar residues" evidence="1">
    <location>
        <begin position="1250"/>
        <end position="1262"/>
    </location>
</feature>
<feature type="compositionally biased region" description="Polar residues" evidence="1">
    <location>
        <begin position="537"/>
        <end position="571"/>
    </location>
</feature>
<organism evidence="2 3">
    <name type="scientific">Pyrenophora teres f. teres</name>
    <dbReference type="NCBI Taxonomy" id="97479"/>
    <lineage>
        <taxon>Eukaryota</taxon>
        <taxon>Fungi</taxon>
        <taxon>Dikarya</taxon>
        <taxon>Ascomycota</taxon>
        <taxon>Pezizomycotina</taxon>
        <taxon>Dothideomycetes</taxon>
        <taxon>Pleosporomycetidae</taxon>
        <taxon>Pleosporales</taxon>
        <taxon>Pleosporineae</taxon>
        <taxon>Pleosporaceae</taxon>
        <taxon>Pyrenophora</taxon>
    </lineage>
</organism>
<feature type="region of interest" description="Disordered" evidence="1">
    <location>
        <begin position="920"/>
        <end position="1062"/>
    </location>
</feature>
<feature type="compositionally biased region" description="Basic residues" evidence="1">
    <location>
        <begin position="1334"/>
        <end position="1345"/>
    </location>
</feature>
<dbReference type="InterPro" id="IPR012677">
    <property type="entry name" value="Nucleotide-bd_a/b_plait_sf"/>
</dbReference>
<feature type="compositionally biased region" description="Basic and acidic residues" evidence="1">
    <location>
        <begin position="1195"/>
        <end position="1204"/>
    </location>
</feature>
<dbReference type="Gene3D" id="3.30.70.330">
    <property type="match status" value="1"/>
</dbReference>
<dbReference type="GO" id="GO:0003723">
    <property type="term" value="F:RNA binding"/>
    <property type="evidence" value="ECO:0007669"/>
    <property type="project" value="UniProtKB-UniRule"/>
</dbReference>
<feature type="region of interest" description="Disordered" evidence="1">
    <location>
        <begin position="513"/>
        <end position="587"/>
    </location>
</feature>
<protein>
    <submittedName>
        <fullName evidence="2">RRM-1 multi-domain protein</fullName>
    </submittedName>
</protein>
<feature type="compositionally biased region" description="Basic and acidic residues" evidence="1">
    <location>
        <begin position="1102"/>
        <end position="1129"/>
    </location>
</feature>
<proteinExistence type="predicted"/>
<feature type="compositionally biased region" description="Basic and acidic residues" evidence="1">
    <location>
        <begin position="792"/>
        <end position="813"/>
    </location>
</feature>
<dbReference type="Pfam" id="PF00076">
    <property type="entry name" value="RRM_1"/>
    <property type="match status" value="1"/>
</dbReference>